<dbReference type="AlphaFoldDB" id="A0A6L2J5W6"/>
<comment type="caution">
    <text evidence="1">The sequence shown here is derived from an EMBL/GenBank/DDBJ whole genome shotgun (WGS) entry which is preliminary data.</text>
</comment>
<proteinExistence type="predicted"/>
<name>A0A6L2J5W6_TANCI</name>
<organism evidence="1">
    <name type="scientific">Tanacetum cinerariifolium</name>
    <name type="common">Dalmatian daisy</name>
    <name type="synonym">Chrysanthemum cinerariifolium</name>
    <dbReference type="NCBI Taxonomy" id="118510"/>
    <lineage>
        <taxon>Eukaryota</taxon>
        <taxon>Viridiplantae</taxon>
        <taxon>Streptophyta</taxon>
        <taxon>Embryophyta</taxon>
        <taxon>Tracheophyta</taxon>
        <taxon>Spermatophyta</taxon>
        <taxon>Magnoliopsida</taxon>
        <taxon>eudicotyledons</taxon>
        <taxon>Gunneridae</taxon>
        <taxon>Pentapetalae</taxon>
        <taxon>asterids</taxon>
        <taxon>campanulids</taxon>
        <taxon>Asterales</taxon>
        <taxon>Asteraceae</taxon>
        <taxon>Asteroideae</taxon>
        <taxon>Anthemideae</taxon>
        <taxon>Anthemidinae</taxon>
        <taxon>Tanacetum</taxon>
    </lineage>
</organism>
<evidence type="ECO:0000313" key="1">
    <source>
        <dbReference type="EMBL" id="GEU32236.1"/>
    </source>
</evidence>
<sequence>MKPKPNEPKENPSFASAVNCFVALNGKSPIDKGIRITLQEHDLIQVENTTEVLLVKVKEVDTMRSIYHVCRNEGFDNLKIHHVSRLWIWIKFPNANALCAWGLAAYKKVASTMGKFKFFEDDTSTSMSTRRVCISTNKQNFISEEIHVTINGNIFKVQVQELATWSINIEDDQSYVASDEETKEEE</sequence>
<gene>
    <name evidence="1" type="ORF">Tci_004214</name>
</gene>
<accession>A0A6L2J5W6</accession>
<protein>
    <recommendedName>
        <fullName evidence="2">DUF4283 domain-containing protein</fullName>
    </recommendedName>
</protein>
<evidence type="ECO:0008006" key="2">
    <source>
        <dbReference type="Google" id="ProtNLM"/>
    </source>
</evidence>
<reference evidence="1" key="1">
    <citation type="journal article" date="2019" name="Sci. Rep.">
        <title>Draft genome of Tanacetum cinerariifolium, the natural source of mosquito coil.</title>
        <authorList>
            <person name="Yamashiro T."/>
            <person name="Shiraishi A."/>
            <person name="Satake H."/>
            <person name="Nakayama K."/>
        </authorList>
    </citation>
    <scope>NUCLEOTIDE SEQUENCE</scope>
</reference>
<dbReference type="EMBL" id="BKCJ010000333">
    <property type="protein sequence ID" value="GEU32236.1"/>
    <property type="molecule type" value="Genomic_DNA"/>
</dbReference>